<dbReference type="Proteomes" id="UP001189143">
    <property type="component" value="Unassembled WGS sequence"/>
</dbReference>
<proteinExistence type="predicted"/>
<accession>A0AAD1YAF1</accession>
<gene>
    <name evidence="1" type="ORF">CNEO2_1270005</name>
</gene>
<dbReference type="PANTHER" id="PTHR36180">
    <property type="entry name" value="DNA-BINDING PROTEIN-RELATED-RELATED"/>
    <property type="match status" value="1"/>
</dbReference>
<evidence type="ECO:0000313" key="1">
    <source>
        <dbReference type="EMBL" id="CAI3541385.1"/>
    </source>
</evidence>
<dbReference type="Pfam" id="PF03374">
    <property type="entry name" value="ANT"/>
    <property type="match status" value="1"/>
</dbReference>
<dbReference type="InterPro" id="IPR005039">
    <property type="entry name" value="Ant_C"/>
</dbReference>
<evidence type="ECO:0000313" key="2">
    <source>
        <dbReference type="Proteomes" id="UP001189143"/>
    </source>
</evidence>
<dbReference type="GO" id="GO:0003677">
    <property type="term" value="F:DNA binding"/>
    <property type="evidence" value="ECO:0007669"/>
    <property type="project" value="InterPro"/>
</dbReference>
<dbReference type="RefSeq" id="WP_317049056.1">
    <property type="nucleotide sequence ID" value="NZ_CAMRXC010000051.1"/>
</dbReference>
<protein>
    <submittedName>
        <fullName evidence="1">Anti-repressor protein</fullName>
    </submittedName>
</protein>
<dbReference type="AlphaFoldDB" id="A0AAD1YAF1"/>
<dbReference type="PANTHER" id="PTHR36180:SF1">
    <property type="entry name" value="ANTA_ANTB ANTIREPRESSOR DOMAIN-CONTAINING PROTEIN"/>
    <property type="match status" value="1"/>
</dbReference>
<sequence length="255" mass="29425">MNKEIQILKEQQLIQLYGSESGDITVSGRELHEFLEIKTEYAKWISRMIEYGFIENQDFRVIVKNDKNPKGGRPSADHEIKIDMAKEITMIQRNEKGKQARRYFIQVEKAWNSPEMVMKRALEFANKKVEKLMLENSSLLEEKKMNAPKVIFADAVSTSKNSILVGELAKLLKQNGVDIGGQRLFTWLRNNGYLIKRKGVDWNMPTQKSMEMGLFEIKETPIPHSDGHISVNKTSKVTGKGQQYFINKFLNKEVI</sequence>
<reference evidence="1" key="1">
    <citation type="submission" date="2022-10" db="EMBL/GenBank/DDBJ databases">
        <authorList>
            <person name="Aires J."/>
            <person name="Mesa V."/>
        </authorList>
    </citation>
    <scope>NUCLEOTIDE SEQUENCE</scope>
    <source>
        <strain evidence="1">Clostridium neonatale JD116</strain>
    </source>
</reference>
<organism evidence="1 2">
    <name type="scientific">Clostridium neonatale</name>
    <dbReference type="NCBI Taxonomy" id="137838"/>
    <lineage>
        <taxon>Bacteria</taxon>
        <taxon>Bacillati</taxon>
        <taxon>Bacillota</taxon>
        <taxon>Clostridia</taxon>
        <taxon>Eubacteriales</taxon>
        <taxon>Clostridiaceae</taxon>
        <taxon>Clostridium</taxon>
    </lineage>
</organism>
<dbReference type="InterPro" id="IPR013557">
    <property type="entry name" value="AntA/B_antirep"/>
</dbReference>
<comment type="caution">
    <text evidence="1">The sequence shown here is derived from an EMBL/GenBank/DDBJ whole genome shotgun (WGS) entry which is preliminary data.</text>
</comment>
<dbReference type="EMBL" id="CAMTCP010000030">
    <property type="protein sequence ID" value="CAI3541385.1"/>
    <property type="molecule type" value="Genomic_DNA"/>
</dbReference>
<name>A0AAD1YAF1_9CLOT</name>
<dbReference type="Pfam" id="PF08346">
    <property type="entry name" value="AntA"/>
    <property type="match status" value="1"/>
</dbReference>